<reference evidence="2 3" key="1">
    <citation type="submission" date="2017-09" db="EMBL/GenBank/DDBJ databases">
        <title>Genome sequencing of Besnoitia besnoiti strain Bb-Ger1.</title>
        <authorList>
            <person name="Schares G."/>
            <person name="Venepally P."/>
            <person name="Lorenzi H.A."/>
        </authorList>
    </citation>
    <scope>NUCLEOTIDE SEQUENCE [LARGE SCALE GENOMIC DNA]</scope>
    <source>
        <strain evidence="2 3">Bb-Ger1</strain>
    </source>
</reference>
<gene>
    <name evidence="2" type="ORF">BESB_072280</name>
</gene>
<feature type="region of interest" description="Disordered" evidence="1">
    <location>
        <begin position="144"/>
        <end position="169"/>
    </location>
</feature>
<accession>A0A2A9MDQ1</accession>
<evidence type="ECO:0000313" key="2">
    <source>
        <dbReference type="EMBL" id="PFH34076.1"/>
    </source>
</evidence>
<dbReference type="RefSeq" id="XP_029218085.1">
    <property type="nucleotide sequence ID" value="XM_029365601.1"/>
</dbReference>
<name>A0A2A9MDQ1_BESBE</name>
<dbReference type="KEGG" id="bbes:BESB_072280"/>
<keyword evidence="3" id="KW-1185">Reference proteome</keyword>
<proteinExistence type="predicted"/>
<dbReference type="EMBL" id="NWUJ01000007">
    <property type="protein sequence ID" value="PFH34076.1"/>
    <property type="molecule type" value="Genomic_DNA"/>
</dbReference>
<feature type="region of interest" description="Disordered" evidence="1">
    <location>
        <begin position="53"/>
        <end position="122"/>
    </location>
</feature>
<dbReference type="GeneID" id="40312154"/>
<sequence length="352" mass="38656">MEPLVVRRKLASFFAATLGLVATTVVSMIAGSAVPTMYGSTHIFASAVALSPNGPSASTPPPGPTGGQSTVPASPAQTSASSQPPANENCPAALARTRGSREGKAKASRRRSGGFLCEGNSGQASVEEGEVNLCGSVVLHDEESQEAQPACPGARRRAPSRDARPPTDFGRRAPLAFAWGWKRAQDKLPHLLAFVGEECEYCRRMQAVEKAVEALLSGVKIHRLEVWHNALNFELLQELDRGGKCGGLPFYFNMRTLQWICGATTKTNLLAWAADQPCRPHEPPALQAEDLEVLNRRTGALARMMRRVDKMRHDSEKAVHQTLLKQRQEREREVAEERRRQRERDHPSKRKE</sequence>
<organism evidence="2 3">
    <name type="scientific">Besnoitia besnoiti</name>
    <name type="common">Apicomplexan protozoan</name>
    <dbReference type="NCBI Taxonomy" id="94643"/>
    <lineage>
        <taxon>Eukaryota</taxon>
        <taxon>Sar</taxon>
        <taxon>Alveolata</taxon>
        <taxon>Apicomplexa</taxon>
        <taxon>Conoidasida</taxon>
        <taxon>Coccidia</taxon>
        <taxon>Eucoccidiorida</taxon>
        <taxon>Eimeriorina</taxon>
        <taxon>Sarcocystidae</taxon>
        <taxon>Besnoitia</taxon>
    </lineage>
</organism>
<dbReference type="Proteomes" id="UP000224006">
    <property type="component" value="Unassembled WGS sequence"/>
</dbReference>
<feature type="compositionally biased region" description="Basic and acidic residues" evidence="1">
    <location>
        <begin position="326"/>
        <end position="346"/>
    </location>
</feature>
<feature type="compositionally biased region" description="Basic and acidic residues" evidence="1">
    <location>
        <begin position="159"/>
        <end position="169"/>
    </location>
</feature>
<feature type="region of interest" description="Disordered" evidence="1">
    <location>
        <begin position="311"/>
        <end position="352"/>
    </location>
</feature>
<dbReference type="OrthoDB" id="329289at2759"/>
<evidence type="ECO:0000313" key="3">
    <source>
        <dbReference type="Proteomes" id="UP000224006"/>
    </source>
</evidence>
<comment type="caution">
    <text evidence="2">The sequence shown here is derived from an EMBL/GenBank/DDBJ whole genome shotgun (WGS) entry which is preliminary data.</text>
</comment>
<dbReference type="VEuPathDB" id="ToxoDB:BESB_072280"/>
<feature type="compositionally biased region" description="Low complexity" evidence="1">
    <location>
        <begin position="67"/>
        <end position="86"/>
    </location>
</feature>
<protein>
    <submittedName>
        <fullName evidence="2">Uncharacterized protein</fullName>
    </submittedName>
</protein>
<evidence type="ECO:0000256" key="1">
    <source>
        <dbReference type="SAM" id="MobiDB-lite"/>
    </source>
</evidence>
<dbReference type="AlphaFoldDB" id="A0A2A9MDQ1"/>